<accession>A0ABQ2EWG7</accession>
<keyword evidence="2" id="KW-1185">Reference proteome</keyword>
<protein>
    <recommendedName>
        <fullName evidence="3">Orn/DAP/Arg decarboxylase 2 C-terminal domain-containing protein</fullName>
    </recommendedName>
</protein>
<comment type="caution">
    <text evidence="1">The sequence shown here is derived from an EMBL/GenBank/DDBJ whole genome shotgun (WGS) entry which is preliminary data.</text>
</comment>
<dbReference type="Gene3D" id="2.40.37.10">
    <property type="entry name" value="Lyase, Ornithine Decarboxylase, Chain A, domain 1"/>
    <property type="match status" value="1"/>
</dbReference>
<dbReference type="RefSeq" id="WP_229780748.1">
    <property type="nucleotide sequence ID" value="NZ_BMPP01000008.1"/>
</dbReference>
<gene>
    <name evidence="1" type="ORF">GCM10008955_22560</name>
</gene>
<evidence type="ECO:0000313" key="1">
    <source>
        <dbReference type="EMBL" id="GGK28299.1"/>
    </source>
</evidence>
<evidence type="ECO:0008006" key="3">
    <source>
        <dbReference type="Google" id="ProtNLM"/>
    </source>
</evidence>
<reference evidence="2" key="1">
    <citation type="journal article" date="2019" name="Int. J. Syst. Evol. Microbiol.">
        <title>The Global Catalogue of Microorganisms (GCM) 10K type strain sequencing project: providing services to taxonomists for standard genome sequencing and annotation.</title>
        <authorList>
            <consortium name="The Broad Institute Genomics Platform"/>
            <consortium name="The Broad Institute Genome Sequencing Center for Infectious Disease"/>
            <person name="Wu L."/>
            <person name="Ma J."/>
        </authorList>
    </citation>
    <scope>NUCLEOTIDE SEQUENCE [LARGE SCALE GENOMIC DNA]</scope>
    <source>
        <strain evidence="2">JCM 30331</strain>
    </source>
</reference>
<dbReference type="InterPro" id="IPR009006">
    <property type="entry name" value="Ala_racemase/Decarboxylase_C"/>
</dbReference>
<sequence length="72" mass="8054">MVTVAGQLCTPKDVLARQVRSGDLLLFSLAGAYAWNIPHQQFLSHPAPQMVFLPVKREERAQRGNVARQALR</sequence>
<dbReference type="SUPFAM" id="SSF50621">
    <property type="entry name" value="Alanine racemase C-terminal domain-like"/>
    <property type="match status" value="1"/>
</dbReference>
<dbReference type="EMBL" id="BMPP01000008">
    <property type="protein sequence ID" value="GGK28299.1"/>
    <property type="molecule type" value="Genomic_DNA"/>
</dbReference>
<name>A0ABQ2EWG7_9DEIO</name>
<organism evidence="1 2">
    <name type="scientific">Deinococcus malanensis</name>
    <dbReference type="NCBI Taxonomy" id="1706855"/>
    <lineage>
        <taxon>Bacteria</taxon>
        <taxon>Thermotogati</taxon>
        <taxon>Deinococcota</taxon>
        <taxon>Deinococci</taxon>
        <taxon>Deinococcales</taxon>
        <taxon>Deinococcaceae</taxon>
        <taxon>Deinococcus</taxon>
    </lineage>
</organism>
<proteinExistence type="predicted"/>
<evidence type="ECO:0000313" key="2">
    <source>
        <dbReference type="Proteomes" id="UP000647587"/>
    </source>
</evidence>
<dbReference type="Proteomes" id="UP000647587">
    <property type="component" value="Unassembled WGS sequence"/>
</dbReference>